<dbReference type="Proteomes" id="UP000658258">
    <property type="component" value="Unassembled WGS sequence"/>
</dbReference>
<reference evidence="2" key="1">
    <citation type="journal article" date="2019" name="Int. J. Syst. Evol. Microbiol.">
        <title>The Global Catalogue of Microorganisms (GCM) 10K type strain sequencing project: providing services to taxonomists for standard genome sequencing and annotation.</title>
        <authorList>
            <consortium name="The Broad Institute Genomics Platform"/>
            <consortium name="The Broad Institute Genome Sequencing Center for Infectious Disease"/>
            <person name="Wu L."/>
            <person name="Ma J."/>
        </authorList>
    </citation>
    <scope>NUCLEOTIDE SEQUENCE [LARGE SCALE GENOMIC DNA]</scope>
    <source>
        <strain evidence="2">CGMCC 1.15111</strain>
    </source>
</reference>
<keyword evidence="2" id="KW-1185">Reference proteome</keyword>
<gene>
    <name evidence="1" type="ORF">GCM10011340_02630</name>
</gene>
<sequence>MIKMNALFRLGSFLVLMLLTLPLVGQSESNQPFSPVIKSPDPNLVFAQFKGGKKGLDEYLKKSVRLPDSLSTVNKEGVIVLHYTVGTNNKVVLVNVVTQHTTLPEVFHPYITKVLLASGPWKCATRKGKPIKSLHEVSFSF</sequence>
<dbReference type="EMBL" id="BNAG01000001">
    <property type="protein sequence ID" value="GHE51882.1"/>
    <property type="molecule type" value="Genomic_DNA"/>
</dbReference>
<organism evidence="1 2">
    <name type="scientific">Roseivirga thermotolerans</name>
    <dbReference type="NCBI Taxonomy" id="1758176"/>
    <lineage>
        <taxon>Bacteria</taxon>
        <taxon>Pseudomonadati</taxon>
        <taxon>Bacteroidota</taxon>
        <taxon>Cytophagia</taxon>
        <taxon>Cytophagales</taxon>
        <taxon>Roseivirgaceae</taxon>
        <taxon>Roseivirga</taxon>
    </lineage>
</organism>
<proteinExistence type="predicted"/>
<name>A0ABQ3I2L7_9BACT</name>
<evidence type="ECO:0008006" key="3">
    <source>
        <dbReference type="Google" id="ProtNLM"/>
    </source>
</evidence>
<protein>
    <recommendedName>
        <fullName evidence="3">TonB C-terminal domain-containing protein</fullName>
    </recommendedName>
</protein>
<evidence type="ECO:0000313" key="1">
    <source>
        <dbReference type="EMBL" id="GHE51882.1"/>
    </source>
</evidence>
<comment type="caution">
    <text evidence="1">The sequence shown here is derived from an EMBL/GenBank/DDBJ whole genome shotgun (WGS) entry which is preliminary data.</text>
</comment>
<accession>A0ABQ3I2L7</accession>
<evidence type="ECO:0000313" key="2">
    <source>
        <dbReference type="Proteomes" id="UP000658258"/>
    </source>
</evidence>